<dbReference type="SUPFAM" id="SSF52540">
    <property type="entry name" value="P-loop containing nucleoside triphosphate hydrolases"/>
    <property type="match status" value="1"/>
</dbReference>
<dbReference type="InterPro" id="IPR058922">
    <property type="entry name" value="WHD_DRP"/>
</dbReference>
<sequence>MAVSAYASVLSLVHVLDHIQHPSRHRFLPNMKQIETLREKVHFLQEFLELHSATKIEGMEDLIKRITAVADEAEDIIDSHVVDQLHGGSQSTTDIGLSSFCQDIEKVIGKIDSIKKELLTMVKEGMAVQEHAQPRVSQSAAGPSTLPSRGKNTVVGFDEHLVRIMDQLTGNHPNLQIIPIVGMGGIGKTTLARIVFENKYVVEKFDVRVWFTISQEYSVHEILLRILCDIGVTDDLKSETLVELGQRLHKYLYGRRYLIVMDDLWSTNGWDDFKLSFPNNGNGSRVMITTRLSNVAASLASYNPYLMDFLDEKTSWDLLCEKAFSQEKCSPKLKEIGKGIAKSCKGLPLAIVVIGGLLAKSNMTREYWESVARKVNLLVSSENDEHCFKILSLSYNHLPIHLKPCFLYMGFFPEDCEIGVSDLIKSWVVGGFLKPRRGKSLEEIANEYLKDLIERNLLLIRKLGLLGEIISCGIHDLLRDLCWRESVKEHFLSVPKSQHFDLRLKENDERRCSLICEGVKIHLPKVLVGSRSTSLVSPLVGNSYQELIRLSSLGVKYGRHYEELPLYTKLRCLVLKFEKSLDFLSPSTISQFWNLQSLYLSLYFYGKLYSNVVLPSEIWEMPQLRYVIIPQGFYLPTVTKIEREYFIVLENLHTLDKILNFRCTEDAVKRISNLKELRISYYNQDEVDWSYYCLHNIANLHKLESLVLDNYTSSYESIAFPYSLKKLRLSRCTKSWKDVIVIGSLPNLEIFELYGKASGAASGMDEWNSVEGGFRQLKLLSISGSIPLKCWRAESTHFPKLEVLQLIGMRYLMEIPGGIGEIEALRIIDLKGCPSSVVESAKEIWEEQQNFGNEDFQLIIDDERYEK</sequence>
<dbReference type="GO" id="GO:0005524">
    <property type="term" value="F:ATP binding"/>
    <property type="evidence" value="ECO:0007669"/>
    <property type="project" value="UniProtKB-KW"/>
</dbReference>
<dbReference type="AlphaFoldDB" id="A0AAV6XC56"/>
<dbReference type="PANTHER" id="PTHR23155">
    <property type="entry name" value="DISEASE RESISTANCE PROTEIN RP"/>
    <property type="match status" value="1"/>
</dbReference>
<keyword evidence="7" id="KW-0677">Repeat</keyword>
<evidence type="ECO:0000256" key="4">
    <source>
        <dbReference type="ARBA" id="ARBA00022490"/>
    </source>
</evidence>
<comment type="caution">
    <text evidence="13">The sequence shown here is derived from an EMBL/GenBank/DDBJ whole genome shotgun (WGS) entry which is preliminary data.</text>
</comment>
<dbReference type="Gene3D" id="3.40.50.300">
    <property type="entry name" value="P-loop containing nucleotide triphosphate hydrolases"/>
    <property type="match status" value="1"/>
</dbReference>
<keyword evidence="5" id="KW-0433">Leucine-rich repeat</keyword>
<dbReference type="Gene3D" id="1.10.8.430">
    <property type="entry name" value="Helical domain of apoptotic protease-activating factors"/>
    <property type="match status" value="1"/>
</dbReference>
<dbReference type="GO" id="GO:0043531">
    <property type="term" value="F:ADP binding"/>
    <property type="evidence" value="ECO:0007669"/>
    <property type="project" value="InterPro"/>
</dbReference>
<dbReference type="Pfam" id="PF00931">
    <property type="entry name" value="NB-ARC"/>
    <property type="match status" value="1"/>
</dbReference>
<dbReference type="PANTHER" id="PTHR23155:SF1152">
    <property type="entry name" value="AAA+ ATPASE DOMAIN-CONTAINING PROTEIN"/>
    <property type="match status" value="1"/>
</dbReference>
<dbReference type="GO" id="GO:0009626">
    <property type="term" value="P:plant-type hypersensitive response"/>
    <property type="evidence" value="ECO:0007669"/>
    <property type="project" value="UniProtKB-KW"/>
</dbReference>
<dbReference type="Gene3D" id="3.80.10.10">
    <property type="entry name" value="Ribonuclease Inhibitor"/>
    <property type="match status" value="1"/>
</dbReference>
<comment type="subcellular location">
    <subcellularLocation>
        <location evidence="2">Cytoplasm</location>
    </subcellularLocation>
</comment>
<dbReference type="InterPro" id="IPR036388">
    <property type="entry name" value="WH-like_DNA-bd_sf"/>
</dbReference>
<evidence type="ECO:0000256" key="7">
    <source>
        <dbReference type="ARBA" id="ARBA00022737"/>
    </source>
</evidence>
<dbReference type="Pfam" id="PF23559">
    <property type="entry name" value="WHD_DRP"/>
    <property type="match status" value="1"/>
</dbReference>
<evidence type="ECO:0000256" key="9">
    <source>
        <dbReference type="ARBA" id="ARBA00022821"/>
    </source>
</evidence>
<organism evidence="13 14">
    <name type="scientific">Buddleja alternifolia</name>
    <dbReference type="NCBI Taxonomy" id="168488"/>
    <lineage>
        <taxon>Eukaryota</taxon>
        <taxon>Viridiplantae</taxon>
        <taxon>Streptophyta</taxon>
        <taxon>Embryophyta</taxon>
        <taxon>Tracheophyta</taxon>
        <taxon>Spermatophyta</taxon>
        <taxon>Magnoliopsida</taxon>
        <taxon>eudicotyledons</taxon>
        <taxon>Gunneridae</taxon>
        <taxon>Pentapetalae</taxon>
        <taxon>asterids</taxon>
        <taxon>lamiids</taxon>
        <taxon>Lamiales</taxon>
        <taxon>Scrophulariaceae</taxon>
        <taxon>Buddlejeae</taxon>
        <taxon>Buddleja</taxon>
    </lineage>
</organism>
<dbReference type="FunFam" id="1.10.10.10:FF:000322">
    <property type="entry name" value="Probable disease resistance protein At1g63360"/>
    <property type="match status" value="1"/>
</dbReference>
<keyword evidence="6" id="KW-0381">Hypersensitive response</keyword>
<feature type="domain" description="Disease resistance protein winged helix" evidence="12">
    <location>
        <begin position="412"/>
        <end position="482"/>
    </location>
</feature>
<evidence type="ECO:0000256" key="2">
    <source>
        <dbReference type="ARBA" id="ARBA00004496"/>
    </source>
</evidence>
<gene>
    <name evidence="13" type="ORF">BUALT_Bualt07G0040800</name>
</gene>
<name>A0AAV6XC56_9LAMI</name>
<evidence type="ECO:0000259" key="12">
    <source>
        <dbReference type="Pfam" id="PF23559"/>
    </source>
</evidence>
<comment type="function">
    <text evidence="1">Confers resistance to late blight (Phytophthora infestans) races carrying the avirulence gene Avr1. Resistance proteins guard the plant against pathogens that contain an appropriate avirulence protein via an indirect interaction with this avirulence protein. That triggers a defense system including the hypersensitive response, which restricts the pathogen growth.</text>
</comment>
<dbReference type="InterPro" id="IPR002182">
    <property type="entry name" value="NB-ARC"/>
</dbReference>
<dbReference type="InterPro" id="IPR027417">
    <property type="entry name" value="P-loop_NTPase"/>
</dbReference>
<keyword evidence="10" id="KW-0067">ATP-binding</keyword>
<dbReference type="Gene3D" id="1.20.5.4130">
    <property type="match status" value="1"/>
</dbReference>
<dbReference type="InterPro" id="IPR032675">
    <property type="entry name" value="LRR_dom_sf"/>
</dbReference>
<protein>
    <recommendedName>
        <fullName evidence="15">NB-ARC domain-containing protein</fullName>
    </recommendedName>
</protein>
<accession>A0AAV6XC56</accession>
<dbReference type="Gene3D" id="1.10.10.10">
    <property type="entry name" value="Winged helix-like DNA-binding domain superfamily/Winged helix DNA-binding domain"/>
    <property type="match status" value="1"/>
</dbReference>
<evidence type="ECO:0000256" key="1">
    <source>
        <dbReference type="ARBA" id="ARBA00002074"/>
    </source>
</evidence>
<keyword evidence="4" id="KW-0963">Cytoplasm</keyword>
<dbReference type="GO" id="GO:0005737">
    <property type="term" value="C:cytoplasm"/>
    <property type="evidence" value="ECO:0007669"/>
    <property type="project" value="UniProtKB-SubCell"/>
</dbReference>
<comment type="similarity">
    <text evidence="3">Belongs to the disease resistance NB-LRR family.</text>
</comment>
<reference evidence="13" key="1">
    <citation type="submission" date="2019-10" db="EMBL/GenBank/DDBJ databases">
        <authorList>
            <person name="Zhang R."/>
            <person name="Pan Y."/>
            <person name="Wang J."/>
            <person name="Ma R."/>
            <person name="Yu S."/>
        </authorList>
    </citation>
    <scope>NUCLEOTIDE SEQUENCE</scope>
    <source>
        <strain evidence="13">LA-IB0</strain>
        <tissue evidence="13">Leaf</tissue>
    </source>
</reference>
<dbReference type="GO" id="GO:0051607">
    <property type="term" value="P:defense response to virus"/>
    <property type="evidence" value="ECO:0007669"/>
    <property type="project" value="UniProtKB-ARBA"/>
</dbReference>
<dbReference type="InterPro" id="IPR042197">
    <property type="entry name" value="Apaf_helical"/>
</dbReference>
<keyword evidence="14" id="KW-1185">Reference proteome</keyword>
<dbReference type="EMBL" id="WHWC01000007">
    <property type="protein sequence ID" value="KAG8378980.1"/>
    <property type="molecule type" value="Genomic_DNA"/>
</dbReference>
<evidence type="ECO:0000256" key="8">
    <source>
        <dbReference type="ARBA" id="ARBA00022741"/>
    </source>
</evidence>
<evidence type="ECO:0000256" key="3">
    <source>
        <dbReference type="ARBA" id="ARBA00008894"/>
    </source>
</evidence>
<dbReference type="Proteomes" id="UP000826271">
    <property type="component" value="Unassembled WGS sequence"/>
</dbReference>
<dbReference type="InterPro" id="IPR044974">
    <property type="entry name" value="Disease_R_plants"/>
</dbReference>
<dbReference type="FunFam" id="3.40.50.300:FF:001091">
    <property type="entry name" value="Probable disease resistance protein At1g61300"/>
    <property type="match status" value="1"/>
</dbReference>
<evidence type="ECO:0000313" key="13">
    <source>
        <dbReference type="EMBL" id="KAG8378980.1"/>
    </source>
</evidence>
<dbReference type="SUPFAM" id="SSF52058">
    <property type="entry name" value="L domain-like"/>
    <property type="match status" value="1"/>
</dbReference>
<evidence type="ECO:0000256" key="5">
    <source>
        <dbReference type="ARBA" id="ARBA00022614"/>
    </source>
</evidence>
<evidence type="ECO:0000313" key="14">
    <source>
        <dbReference type="Proteomes" id="UP000826271"/>
    </source>
</evidence>
<evidence type="ECO:0000259" key="11">
    <source>
        <dbReference type="Pfam" id="PF00931"/>
    </source>
</evidence>
<evidence type="ECO:0000256" key="10">
    <source>
        <dbReference type="ARBA" id="ARBA00022840"/>
    </source>
</evidence>
<feature type="domain" description="NB-ARC" evidence="11">
    <location>
        <begin position="159"/>
        <end position="328"/>
    </location>
</feature>
<keyword evidence="8" id="KW-0547">Nucleotide-binding</keyword>
<evidence type="ECO:0000256" key="6">
    <source>
        <dbReference type="ARBA" id="ARBA00022667"/>
    </source>
</evidence>
<keyword evidence="9" id="KW-0611">Plant defense</keyword>
<proteinExistence type="inferred from homology"/>
<evidence type="ECO:0008006" key="15">
    <source>
        <dbReference type="Google" id="ProtNLM"/>
    </source>
</evidence>
<dbReference type="PRINTS" id="PR00364">
    <property type="entry name" value="DISEASERSIST"/>
</dbReference>